<evidence type="ECO:0000256" key="3">
    <source>
        <dbReference type="ARBA" id="ARBA00023002"/>
    </source>
</evidence>
<gene>
    <name evidence="6" type="ORF">HKBW3S42_01326</name>
</gene>
<evidence type="ECO:0000259" key="5">
    <source>
        <dbReference type="SMART" id="SM00829"/>
    </source>
</evidence>
<dbReference type="GO" id="GO:0008270">
    <property type="term" value="F:zinc ion binding"/>
    <property type="evidence" value="ECO:0007669"/>
    <property type="project" value="InterPro"/>
</dbReference>
<dbReference type="SMART" id="SM00829">
    <property type="entry name" value="PKS_ER"/>
    <property type="match status" value="1"/>
</dbReference>
<accession>A0A6V8PK26</accession>
<dbReference type="CDD" id="cd08234">
    <property type="entry name" value="threonine_DH_like"/>
    <property type="match status" value="1"/>
</dbReference>
<name>A0A6V8PK26_9ACTN</name>
<dbReference type="SUPFAM" id="SSF50129">
    <property type="entry name" value="GroES-like"/>
    <property type="match status" value="1"/>
</dbReference>
<comment type="cofactor">
    <cofactor evidence="4">
        <name>Zn(2+)</name>
        <dbReference type="ChEBI" id="CHEBI:29105"/>
    </cofactor>
</comment>
<dbReference type="PANTHER" id="PTHR43401">
    <property type="entry name" value="L-THREONINE 3-DEHYDROGENASE"/>
    <property type="match status" value="1"/>
</dbReference>
<evidence type="ECO:0000256" key="4">
    <source>
        <dbReference type="RuleBase" id="RU361277"/>
    </source>
</evidence>
<dbReference type="Proteomes" id="UP000568877">
    <property type="component" value="Unassembled WGS sequence"/>
</dbReference>
<dbReference type="Pfam" id="PF08240">
    <property type="entry name" value="ADH_N"/>
    <property type="match status" value="1"/>
</dbReference>
<dbReference type="PROSITE" id="PS00059">
    <property type="entry name" value="ADH_ZINC"/>
    <property type="match status" value="1"/>
</dbReference>
<dbReference type="InterPro" id="IPR002328">
    <property type="entry name" value="ADH_Zn_CS"/>
</dbReference>
<feature type="domain" description="Enoyl reductase (ER)" evidence="5">
    <location>
        <begin position="3"/>
        <end position="291"/>
    </location>
</feature>
<organism evidence="6 7">
    <name type="scientific">Candidatus Hakubella thermalkaliphila</name>
    <dbReference type="NCBI Taxonomy" id="2754717"/>
    <lineage>
        <taxon>Bacteria</taxon>
        <taxon>Bacillati</taxon>
        <taxon>Actinomycetota</taxon>
        <taxon>Actinomycetota incertae sedis</taxon>
        <taxon>Candidatus Hakubellales</taxon>
        <taxon>Candidatus Hakubellaceae</taxon>
        <taxon>Candidatus Hakubella</taxon>
    </lineage>
</organism>
<dbReference type="SUPFAM" id="SSF51735">
    <property type="entry name" value="NAD(P)-binding Rossmann-fold domains"/>
    <property type="match status" value="1"/>
</dbReference>
<dbReference type="Pfam" id="PF00107">
    <property type="entry name" value="ADH_zinc_N"/>
    <property type="match status" value="1"/>
</dbReference>
<evidence type="ECO:0000313" key="6">
    <source>
        <dbReference type="EMBL" id="GFP33015.1"/>
    </source>
</evidence>
<proteinExistence type="inferred from homology"/>
<sequence>YHGEFIASYPLIPGHEFAGEVAEVGPGVRDWKPGDRVTVDPSIFCGDCYFCKSNRGNHCLNWNGIGATRNGGFAEYALVPVANLYKIKDSLSFQEGAFIEPISCVVYGLKRVNVQIGDSVLIFGSGPIGLLLLQLTKHGGASSVTVVDVQEKRLTLARQLGASHTILADGSEAEELTAISPLGFDVVIDATGVPAVVERVFAYIKSGGKLLVFGVCPSDSKIQVSPFDIYRHDWKIYGSFALCYTFYPARDLLENGVVSVKPLISLTIPLEEAVEIFRSPEKFEDSLKIVVTP</sequence>
<keyword evidence="2 4" id="KW-0862">Zinc</keyword>
<evidence type="ECO:0000256" key="2">
    <source>
        <dbReference type="ARBA" id="ARBA00022833"/>
    </source>
</evidence>
<dbReference type="GO" id="GO:0016491">
    <property type="term" value="F:oxidoreductase activity"/>
    <property type="evidence" value="ECO:0007669"/>
    <property type="project" value="UniProtKB-KW"/>
</dbReference>
<dbReference type="Gene3D" id="3.40.50.720">
    <property type="entry name" value="NAD(P)-binding Rossmann-like Domain"/>
    <property type="match status" value="1"/>
</dbReference>
<comment type="caution">
    <text evidence="6">The sequence shown here is derived from an EMBL/GenBank/DDBJ whole genome shotgun (WGS) entry which is preliminary data.</text>
</comment>
<keyword evidence="3" id="KW-0560">Oxidoreductase</keyword>
<evidence type="ECO:0000313" key="7">
    <source>
        <dbReference type="Proteomes" id="UP000568877"/>
    </source>
</evidence>
<evidence type="ECO:0000256" key="1">
    <source>
        <dbReference type="ARBA" id="ARBA00022723"/>
    </source>
</evidence>
<comment type="similarity">
    <text evidence="4">Belongs to the zinc-containing alcohol dehydrogenase family.</text>
</comment>
<dbReference type="InterPro" id="IPR036291">
    <property type="entry name" value="NAD(P)-bd_dom_sf"/>
</dbReference>
<dbReference type="InterPro" id="IPR011032">
    <property type="entry name" value="GroES-like_sf"/>
</dbReference>
<dbReference type="PANTHER" id="PTHR43401:SF2">
    <property type="entry name" value="L-THREONINE 3-DEHYDROGENASE"/>
    <property type="match status" value="1"/>
</dbReference>
<dbReference type="InterPro" id="IPR013154">
    <property type="entry name" value="ADH-like_N"/>
</dbReference>
<dbReference type="AlphaFoldDB" id="A0A6V8PK26"/>
<feature type="non-terminal residue" evidence="6">
    <location>
        <position position="1"/>
    </location>
</feature>
<dbReference type="InterPro" id="IPR050129">
    <property type="entry name" value="Zn_alcohol_dh"/>
</dbReference>
<dbReference type="Gene3D" id="3.90.180.10">
    <property type="entry name" value="Medium-chain alcohol dehydrogenases, catalytic domain"/>
    <property type="match status" value="1"/>
</dbReference>
<protein>
    <submittedName>
        <fullName evidence="6">Threonine 3-dehydrogenase</fullName>
    </submittedName>
</protein>
<dbReference type="InterPro" id="IPR013149">
    <property type="entry name" value="ADH-like_C"/>
</dbReference>
<dbReference type="InterPro" id="IPR020843">
    <property type="entry name" value="ER"/>
</dbReference>
<keyword evidence="1 4" id="KW-0479">Metal-binding</keyword>
<dbReference type="EMBL" id="BLSA01000235">
    <property type="protein sequence ID" value="GFP33015.1"/>
    <property type="molecule type" value="Genomic_DNA"/>
</dbReference>
<reference evidence="6 7" key="1">
    <citation type="journal article" date="2020" name="Front. Microbiol.">
        <title>Single-cell genomics of novel Actinobacteria with the Wood-Ljungdahl pathway discovered in a serpentinizing system.</title>
        <authorList>
            <person name="Merino N."/>
            <person name="Kawai M."/>
            <person name="Boyd E.S."/>
            <person name="Colman D.R."/>
            <person name="McGlynn S.E."/>
            <person name="Nealson K.H."/>
            <person name="Kurokawa K."/>
            <person name="Hongoh Y."/>
        </authorList>
    </citation>
    <scope>NUCLEOTIDE SEQUENCE [LARGE SCALE GENOMIC DNA]</scope>
    <source>
        <strain evidence="6 7">S42</strain>
    </source>
</reference>